<protein>
    <recommendedName>
        <fullName evidence="3">Maturase K</fullName>
    </recommendedName>
</protein>
<accession>A0ABD3U157</accession>
<comment type="caution">
    <text evidence="1">The sequence shown here is derived from an EMBL/GenBank/DDBJ whole genome shotgun (WGS) entry which is preliminary data.</text>
</comment>
<dbReference type="Proteomes" id="UP001634394">
    <property type="component" value="Unassembled WGS sequence"/>
</dbReference>
<reference evidence="1 2" key="1">
    <citation type="submission" date="2024-11" db="EMBL/GenBank/DDBJ databases">
        <title>Chromosome-level genome assembly of the freshwater bivalve Anodonta woodiana.</title>
        <authorList>
            <person name="Chen X."/>
        </authorList>
    </citation>
    <scope>NUCLEOTIDE SEQUENCE [LARGE SCALE GENOMIC DNA]</scope>
    <source>
        <strain evidence="1">MN2024</strain>
        <tissue evidence="1">Gills</tissue>
    </source>
</reference>
<sequence length="72" mass="8722">MDRSMLCSFYFRLGLSYSEILNMRTLKRILRNLCLFRRRFHSDIVEVAQFIEENVSNSGNQQGYNWMHLRCL</sequence>
<proteinExistence type="predicted"/>
<gene>
    <name evidence="1" type="ORF">ACJMK2_020197</name>
</gene>
<dbReference type="EMBL" id="JBJQND010000017">
    <property type="protein sequence ID" value="KAL3842152.1"/>
    <property type="molecule type" value="Genomic_DNA"/>
</dbReference>
<organism evidence="1 2">
    <name type="scientific">Sinanodonta woodiana</name>
    <name type="common">Chinese pond mussel</name>
    <name type="synonym">Anodonta woodiana</name>
    <dbReference type="NCBI Taxonomy" id="1069815"/>
    <lineage>
        <taxon>Eukaryota</taxon>
        <taxon>Metazoa</taxon>
        <taxon>Spiralia</taxon>
        <taxon>Lophotrochozoa</taxon>
        <taxon>Mollusca</taxon>
        <taxon>Bivalvia</taxon>
        <taxon>Autobranchia</taxon>
        <taxon>Heteroconchia</taxon>
        <taxon>Palaeoheterodonta</taxon>
        <taxon>Unionida</taxon>
        <taxon>Unionoidea</taxon>
        <taxon>Unionidae</taxon>
        <taxon>Unioninae</taxon>
        <taxon>Sinanodonta</taxon>
    </lineage>
</organism>
<keyword evidence="2" id="KW-1185">Reference proteome</keyword>
<dbReference type="AlphaFoldDB" id="A0ABD3U157"/>
<name>A0ABD3U157_SINWO</name>
<evidence type="ECO:0000313" key="1">
    <source>
        <dbReference type="EMBL" id="KAL3842152.1"/>
    </source>
</evidence>
<evidence type="ECO:0008006" key="3">
    <source>
        <dbReference type="Google" id="ProtNLM"/>
    </source>
</evidence>
<evidence type="ECO:0000313" key="2">
    <source>
        <dbReference type="Proteomes" id="UP001634394"/>
    </source>
</evidence>